<keyword evidence="8 13" id="KW-0457">Lysine biosynthesis</keyword>
<evidence type="ECO:0000259" key="14">
    <source>
        <dbReference type="Pfam" id="PF01113"/>
    </source>
</evidence>
<evidence type="ECO:0000313" key="16">
    <source>
        <dbReference type="EMBL" id="NNJ25592.1"/>
    </source>
</evidence>
<comment type="subcellular location">
    <subcellularLocation>
        <location evidence="13">Cytoplasm</location>
    </subcellularLocation>
</comment>
<comment type="similarity">
    <text evidence="1 13">Belongs to the DapB family.</text>
</comment>
<feature type="active site" description="Proton donor" evidence="13">
    <location>
        <position position="163"/>
    </location>
</feature>
<dbReference type="InterPro" id="IPR022664">
    <property type="entry name" value="DapB_N_CS"/>
</dbReference>
<keyword evidence="2 13" id="KW-0963">Cytoplasm</keyword>
<dbReference type="PIRSF" id="PIRSF000161">
    <property type="entry name" value="DHPR"/>
    <property type="match status" value="1"/>
</dbReference>
<keyword evidence="6 13" id="KW-0560">Oxidoreductase</keyword>
<dbReference type="HAMAP" id="MF_00102">
    <property type="entry name" value="DapB"/>
    <property type="match status" value="1"/>
</dbReference>
<dbReference type="Proteomes" id="UP000609651">
    <property type="component" value="Unassembled WGS sequence"/>
</dbReference>
<comment type="caution">
    <text evidence="16">The sequence shown here is derived from an EMBL/GenBank/DDBJ whole genome shotgun (WGS) entry which is preliminary data.</text>
</comment>
<dbReference type="PANTHER" id="PTHR20836">
    <property type="entry name" value="DIHYDRODIPICOLINATE REDUCTASE"/>
    <property type="match status" value="1"/>
</dbReference>
<dbReference type="EMBL" id="WTPX01000042">
    <property type="protein sequence ID" value="NNJ25592.1"/>
    <property type="molecule type" value="Genomic_DNA"/>
</dbReference>
<dbReference type="InterPro" id="IPR022663">
    <property type="entry name" value="DapB_C"/>
</dbReference>
<dbReference type="RefSeq" id="WP_171185765.1">
    <property type="nucleotide sequence ID" value="NZ_WTPX01000042.1"/>
</dbReference>
<dbReference type="EC" id="1.17.1.8" evidence="10 13"/>
<evidence type="ECO:0000256" key="1">
    <source>
        <dbReference type="ARBA" id="ARBA00006642"/>
    </source>
</evidence>
<keyword evidence="17" id="KW-1185">Reference proteome</keyword>
<evidence type="ECO:0000256" key="7">
    <source>
        <dbReference type="ARBA" id="ARBA00023027"/>
    </source>
</evidence>
<dbReference type="Pfam" id="PF05173">
    <property type="entry name" value="DapB_C"/>
    <property type="match status" value="1"/>
</dbReference>
<dbReference type="GO" id="GO:0008839">
    <property type="term" value="F:4-hydroxy-tetrahydrodipicolinate reductase"/>
    <property type="evidence" value="ECO:0007669"/>
    <property type="project" value="UniProtKB-EC"/>
</dbReference>
<evidence type="ECO:0000256" key="2">
    <source>
        <dbReference type="ARBA" id="ARBA00022490"/>
    </source>
</evidence>
<keyword evidence="4 13" id="KW-0521">NADP</keyword>
<comment type="subunit">
    <text evidence="13">Homotetramer.</text>
</comment>
<dbReference type="NCBIfam" id="TIGR00036">
    <property type="entry name" value="dapB"/>
    <property type="match status" value="1"/>
</dbReference>
<dbReference type="PANTHER" id="PTHR20836:SF0">
    <property type="entry name" value="4-HYDROXY-TETRAHYDRODIPICOLINATE REDUCTASE 1, CHLOROPLASTIC-RELATED"/>
    <property type="match status" value="1"/>
</dbReference>
<feature type="binding site" evidence="13">
    <location>
        <begin position="123"/>
        <end position="126"/>
    </location>
    <ligand>
        <name>NAD(+)</name>
        <dbReference type="ChEBI" id="CHEBI:57540"/>
    </ligand>
</feature>
<dbReference type="InterPro" id="IPR000846">
    <property type="entry name" value="DapB_N"/>
</dbReference>
<dbReference type="PROSITE" id="PS01298">
    <property type="entry name" value="DAPB"/>
    <property type="match status" value="1"/>
</dbReference>
<dbReference type="Gene3D" id="3.40.50.720">
    <property type="entry name" value="NAD(P)-binding Rossmann-like Domain"/>
    <property type="match status" value="1"/>
</dbReference>
<organism evidence="16 17">
    <name type="scientific">Alienimonas chondri</name>
    <dbReference type="NCBI Taxonomy" id="2681879"/>
    <lineage>
        <taxon>Bacteria</taxon>
        <taxon>Pseudomonadati</taxon>
        <taxon>Planctomycetota</taxon>
        <taxon>Planctomycetia</taxon>
        <taxon>Planctomycetales</taxon>
        <taxon>Planctomycetaceae</taxon>
        <taxon>Alienimonas</taxon>
    </lineage>
</organism>
<feature type="binding site" evidence="13">
    <location>
        <position position="160"/>
    </location>
    <ligand>
        <name>(S)-2,3,4,5-tetrahydrodipicolinate</name>
        <dbReference type="ChEBI" id="CHEBI:16845"/>
    </ligand>
</feature>
<comment type="catalytic activity">
    <reaction evidence="12 13">
        <text>(S)-2,3,4,5-tetrahydrodipicolinate + NAD(+) + H2O = (2S,4S)-4-hydroxy-2,3,4,5-tetrahydrodipicolinate + NADH + H(+)</text>
        <dbReference type="Rhea" id="RHEA:35323"/>
        <dbReference type="ChEBI" id="CHEBI:15377"/>
        <dbReference type="ChEBI" id="CHEBI:15378"/>
        <dbReference type="ChEBI" id="CHEBI:16845"/>
        <dbReference type="ChEBI" id="CHEBI:57540"/>
        <dbReference type="ChEBI" id="CHEBI:57945"/>
        <dbReference type="ChEBI" id="CHEBI:67139"/>
        <dbReference type="EC" id="1.17.1.8"/>
    </reaction>
</comment>
<name>A0ABX1VE87_9PLAN</name>
<dbReference type="SUPFAM" id="SSF51735">
    <property type="entry name" value="NAD(P)-binding Rossmann-fold domains"/>
    <property type="match status" value="1"/>
</dbReference>
<evidence type="ECO:0000256" key="11">
    <source>
        <dbReference type="ARBA" id="ARBA00049080"/>
    </source>
</evidence>
<feature type="domain" description="Dihydrodipicolinate reductase N-terminal" evidence="14">
    <location>
        <begin position="6"/>
        <end position="126"/>
    </location>
</feature>
<evidence type="ECO:0000256" key="8">
    <source>
        <dbReference type="ARBA" id="ARBA00023154"/>
    </source>
</evidence>
<keyword evidence="3 13" id="KW-0028">Amino-acid biosynthesis</keyword>
<evidence type="ECO:0000256" key="13">
    <source>
        <dbReference type="HAMAP-Rule" id="MF_00102"/>
    </source>
</evidence>
<dbReference type="Pfam" id="PF01113">
    <property type="entry name" value="DapB_N"/>
    <property type="match status" value="1"/>
</dbReference>
<dbReference type="InterPro" id="IPR023940">
    <property type="entry name" value="DHDPR_bac"/>
</dbReference>
<evidence type="ECO:0000256" key="3">
    <source>
        <dbReference type="ARBA" id="ARBA00022605"/>
    </source>
</evidence>
<keyword evidence="5 13" id="KW-0220">Diaminopimelate biosynthesis</keyword>
<comment type="caution">
    <text evidence="13">Lacks conserved residue(s) required for the propagation of feature annotation.</text>
</comment>
<protein>
    <recommendedName>
        <fullName evidence="10 13">4-hydroxy-tetrahydrodipicolinate reductase</fullName>
        <shortName evidence="13">HTPA reductase</shortName>
        <ecNumber evidence="10 13">1.17.1.8</ecNumber>
    </recommendedName>
</protein>
<comment type="function">
    <text evidence="13">Catalyzes the conversion of 4-hydroxy-tetrahydrodipicolinate (HTPA) to tetrahydrodipicolinate.</text>
</comment>
<feature type="active site" description="Proton donor/acceptor" evidence="13">
    <location>
        <position position="159"/>
    </location>
</feature>
<evidence type="ECO:0000256" key="6">
    <source>
        <dbReference type="ARBA" id="ARBA00023002"/>
    </source>
</evidence>
<feature type="binding site" evidence="13">
    <location>
        <begin position="11"/>
        <end position="16"/>
    </location>
    <ligand>
        <name>NAD(+)</name>
        <dbReference type="ChEBI" id="CHEBI:57540"/>
    </ligand>
</feature>
<evidence type="ECO:0000313" key="17">
    <source>
        <dbReference type="Proteomes" id="UP000609651"/>
    </source>
</evidence>
<comment type="caution">
    <text evidence="13">Was originally thought to be a dihydrodipicolinate reductase (DHDPR), catalyzing the conversion of dihydrodipicolinate to tetrahydrodipicolinate. However, it was shown in E.coli that the substrate of the enzymatic reaction is not dihydrodipicolinate (DHDP) but in fact (2S,4S)-4-hydroxy-2,3,4,5-tetrahydrodipicolinic acid (HTPA), the product released by the DapA-catalyzed reaction.</text>
</comment>
<evidence type="ECO:0000256" key="4">
    <source>
        <dbReference type="ARBA" id="ARBA00022857"/>
    </source>
</evidence>
<dbReference type="CDD" id="cd02274">
    <property type="entry name" value="DHDPR_N"/>
    <property type="match status" value="1"/>
</dbReference>
<evidence type="ECO:0000256" key="12">
    <source>
        <dbReference type="ARBA" id="ARBA00049396"/>
    </source>
</evidence>
<evidence type="ECO:0000259" key="15">
    <source>
        <dbReference type="Pfam" id="PF05173"/>
    </source>
</evidence>
<gene>
    <name evidence="13 16" type="primary">dapB</name>
    <name evidence="16" type="ORF">LzC2_16640</name>
</gene>
<accession>A0ABX1VE87</accession>
<proteinExistence type="inferred from homology"/>
<comment type="catalytic activity">
    <reaction evidence="11 13">
        <text>(S)-2,3,4,5-tetrahydrodipicolinate + NADP(+) + H2O = (2S,4S)-4-hydroxy-2,3,4,5-tetrahydrodipicolinate + NADPH + H(+)</text>
        <dbReference type="Rhea" id="RHEA:35331"/>
        <dbReference type="ChEBI" id="CHEBI:15377"/>
        <dbReference type="ChEBI" id="CHEBI:15378"/>
        <dbReference type="ChEBI" id="CHEBI:16845"/>
        <dbReference type="ChEBI" id="CHEBI:57783"/>
        <dbReference type="ChEBI" id="CHEBI:58349"/>
        <dbReference type="ChEBI" id="CHEBI:67139"/>
        <dbReference type="EC" id="1.17.1.8"/>
    </reaction>
</comment>
<feature type="binding site" evidence="13">
    <location>
        <begin position="99"/>
        <end position="101"/>
    </location>
    <ligand>
        <name>NAD(+)</name>
        <dbReference type="ChEBI" id="CHEBI:57540"/>
    </ligand>
</feature>
<dbReference type="Gene3D" id="3.30.360.10">
    <property type="entry name" value="Dihydrodipicolinate Reductase, domain 2"/>
    <property type="match status" value="1"/>
</dbReference>
<evidence type="ECO:0000256" key="5">
    <source>
        <dbReference type="ARBA" id="ARBA00022915"/>
    </source>
</evidence>
<dbReference type="SUPFAM" id="SSF55347">
    <property type="entry name" value="Glyceraldehyde-3-phosphate dehydrogenase-like, C-terminal domain"/>
    <property type="match status" value="1"/>
</dbReference>
<evidence type="ECO:0000256" key="9">
    <source>
        <dbReference type="ARBA" id="ARBA00037922"/>
    </source>
</evidence>
<reference evidence="16 17" key="1">
    <citation type="journal article" date="2020" name="Syst. Appl. Microbiol.">
        <title>Alienimonas chondri sp. nov., a novel planctomycete isolated from the biofilm of the red alga Chondrus crispus.</title>
        <authorList>
            <person name="Vitorino I."/>
            <person name="Albuquerque L."/>
            <person name="Wiegand S."/>
            <person name="Kallscheuer N."/>
            <person name="da Costa M.S."/>
            <person name="Lobo-da-Cunha A."/>
            <person name="Jogler C."/>
            <person name="Lage O.M."/>
        </authorList>
    </citation>
    <scope>NUCLEOTIDE SEQUENCE [LARGE SCALE GENOMIC DNA]</scope>
    <source>
        <strain evidence="16 17">LzC2</strain>
    </source>
</reference>
<sequence>MSAPLRIAVNGAAGRMGRRVVAGVMADEGATLAAALDSAGSPHLGLDAGDLAGVGTAGVLISQSIGAAKCDAVIDFSTPDGLMSVLSSCVKRDLPIAVATTGLSESQIDAVRTAAETIPVVFAPSFSTAVNVAMRLTALAAQALKETPGGADVEIIERHHRFKEDAPSGTALRFAEIVRDVMGQEDFAHGREGRPGARPHSEIGLHAVREGDNVGEHSILFGMLGETLEIAVRGRTRDSYANGSIAAARWAVGRPPGMYGMDEVLGLK</sequence>
<feature type="domain" description="Dihydrodipicolinate reductase C-terminal" evidence="15">
    <location>
        <begin position="130"/>
        <end position="265"/>
    </location>
</feature>
<keyword evidence="7 13" id="KW-0520">NAD</keyword>
<comment type="pathway">
    <text evidence="9 13">Amino-acid biosynthesis; L-lysine biosynthesis via DAP pathway; (S)-tetrahydrodipicolinate from L-aspartate: step 4/4.</text>
</comment>
<dbReference type="InterPro" id="IPR036291">
    <property type="entry name" value="NAD(P)-bd_dom_sf"/>
</dbReference>
<feature type="binding site" evidence="13">
    <location>
        <begin position="169"/>
        <end position="170"/>
    </location>
    <ligand>
        <name>(S)-2,3,4,5-tetrahydrodipicolinate</name>
        <dbReference type="ChEBI" id="CHEBI:16845"/>
    </ligand>
</feature>
<feature type="binding site" evidence="13">
    <location>
        <position position="37"/>
    </location>
    <ligand>
        <name>NAD(+)</name>
        <dbReference type="ChEBI" id="CHEBI:57540"/>
    </ligand>
</feature>
<evidence type="ECO:0000256" key="10">
    <source>
        <dbReference type="ARBA" id="ARBA00038983"/>
    </source>
</evidence>